<feature type="region of interest" description="Disordered" evidence="6">
    <location>
        <begin position="2087"/>
        <end position="2116"/>
    </location>
</feature>
<feature type="compositionally biased region" description="Polar residues" evidence="6">
    <location>
        <begin position="2171"/>
        <end position="2187"/>
    </location>
</feature>
<evidence type="ECO:0000256" key="4">
    <source>
        <dbReference type="ARBA" id="ARBA00023187"/>
    </source>
</evidence>
<gene>
    <name evidence="8" type="ORF">VitviT2T_000807</name>
</gene>
<feature type="compositionally biased region" description="Pro residues" evidence="6">
    <location>
        <begin position="1961"/>
        <end position="1973"/>
    </location>
</feature>
<feature type="region of interest" description="Disordered" evidence="6">
    <location>
        <begin position="1757"/>
        <end position="1790"/>
    </location>
</feature>
<keyword evidence="4" id="KW-0508">mRNA splicing</keyword>
<feature type="region of interest" description="Disordered" evidence="6">
    <location>
        <begin position="1532"/>
        <end position="1598"/>
    </location>
</feature>
<dbReference type="EMBL" id="CP126648">
    <property type="protein sequence ID" value="WJZ80940.1"/>
    <property type="molecule type" value="Genomic_DNA"/>
</dbReference>
<feature type="region of interest" description="Disordered" evidence="6">
    <location>
        <begin position="1879"/>
        <end position="1910"/>
    </location>
</feature>
<evidence type="ECO:0000313" key="8">
    <source>
        <dbReference type="EMBL" id="WJZ80940.1"/>
    </source>
</evidence>
<keyword evidence="9" id="KW-1185">Reference proteome</keyword>
<organism evidence="8 9">
    <name type="scientific">Vitis vinifera</name>
    <name type="common">Grape</name>
    <dbReference type="NCBI Taxonomy" id="29760"/>
    <lineage>
        <taxon>Eukaryota</taxon>
        <taxon>Viridiplantae</taxon>
        <taxon>Streptophyta</taxon>
        <taxon>Embryophyta</taxon>
        <taxon>Tracheophyta</taxon>
        <taxon>Spermatophyta</taxon>
        <taxon>Magnoliopsida</taxon>
        <taxon>eudicotyledons</taxon>
        <taxon>Gunneridae</taxon>
        <taxon>Pentapetalae</taxon>
        <taxon>rosids</taxon>
        <taxon>Vitales</taxon>
        <taxon>Vitaceae</taxon>
        <taxon>Viteae</taxon>
        <taxon>Vitis</taxon>
    </lineage>
</organism>
<proteinExistence type="inferred from homology"/>
<sequence length="2230" mass="244392">MGRPEPCVLFAQTFVHPQLDEYVDEVIFAEPVVITSCEFLEQNASSVSPVITLLGATSPPSFALEVFVQSEGETRFRRLCQPFLYSHSSSNVLEVEAVVTNHLVVRGSYRSLSLVIYGNTAEDLGQYNIEFDLDSSLTNVVCSSEGKLDDLPPALHSKNLTIEESISSLKALSLPVAASDISIEIKQFLQLMFKILELTNLGDAVHKVLDTVVSAASSYSAHDLHYAAVNQKKFTQSTNNSNEESHFVLDAAKKELLDLYKTLQDESGNSSVELLEECSFLESEIDLASSKELMDMLIQHFLFKRNFLSVGHYHLSQKKKVILVLSVALFLCSAKESCFQFVNGGGMEQLACVFSDDLQNSTAITLMLLGVVEQATRYSIGCEGFLGWWPREDDNVPSGISEGYSRLLKLLLEKQRHDIASLATYALHRLRFYEVVSRYECAVLSVLGGLSTVGRVTGATLDMLISAKVQLKKLLKLINSRGPIEDPSPVACASRSLILGQTEGLLSYKATSNLIGLSNCCFSSRDIDIHLLSLVKERGFLPLSAALLSSSILRSEVGHAMDIFVDITSSIEAIILSLLFCRSGLIFLLLHPELSATVILALRGVDDFHKEDCAPLRYASILISKGFFCRPREVGLVVEMHLRVVNAVDRLLSSTPQSEEFLWVLWELCGLSRSDSGRQALLALGHFPEAVLVLMEALHSVKELEPVTTTGTSPLNLAIFHSASEIFEVLVTDSTASSLASWIGHAMELHKALHSSSPGSNRKDAPTRLLEWIDAGVVFHKNGVTGLLRYAAVLASGGDAHLTSTSILGSDSMDVENAVGDSSSGSDTNVIENLGKLISEKSFDGVTLRDSSVAQLTTAFRILAFISENSAVAAALYDEGAIIIIYAVLVDCRFMLERSSNNYDYLVDEGTECNSTSDLLLERSREKSLVDLLIPLLVLLITLLKKLQEAQEQHRNTKLMNALLRLHREVSPKLAACAADLSSSYPDAALGFGAVCNLLVSALACWPIYGWTPGLFHSLLASVQATSSLALGPKETCSLLCILNDLFPEEGVWLWKNGMPLLSAVRTLAVGTLLGPQKEREVNWYLHPGHPEVLLNQLTPQLDKISQVILHYAMTSLVVIQDMLRVFIIRIACQKADNASLLLQPIMSWIRMRLSESSCQTDVDAYKIYRLLDFLACLLEHPCAKPLLLKEGAIQMLIKALERCVDATESDGKQLSDGRNSAKCSLTAFSWCLPLCKSLSLICGSHMSRHYIGNYAKNDFEHLSSEDCSLILPYLLKLCQILPVGRELLACLTVFKELGSCNEGQNALMAVFLRARSSDEELELEKGHERGGNYNVLNEYEWMKLPPLLCCWTKLLRSVDPSDGFPAYAIEAVGALSLGALRFCMDGKSLNLDRVFAMKFLFGLPHDLSGMDDFPEENIRYIQELTTLLGSKVTDEDYSAKSDMKTTLCRASDYAKSLLLMLQNPAGSLDLGDIISSEDVPLSPNDVILSSRIHQMIDNSAEKVEDYCCLGGLEDKFLWECPETLPDRLLQTTLPAKRKMSSLEGPSRRARGDNSPAETVAQGAFSRALGPPSASSGPSRRDTFRLRKPNTSRPPSMHVDDYVARERNVDGVSNSNVIAVQRIGTTGGRPPSIHVDEFMARQRERQNPVVSAVGEVAAQAKNAAPENDADMEKFNKSRQIKADLDDDLQGIDIVFDGEESEPDEKLPFPQPDDNLQQPASVIVEQSSPRSIVEETESDVNENSQFSRLGTPLALNVNENPESEFSSRMSVSRPERPLTREPSVSSEKKYFEQSDDMKNVIPAMTPSRYDSAGAAISSGFPASTYGKASVSSVPLMVDSRMVQPNFYLKNSSQQAGNMALATGSQGLYDQKFMLNQPPLPPMPPPPTISPIISQAPDPALSQSSSFVNTATDVQPPLPTAFQVQSEYLSAFTNSSTSLASSLSMPDSKYSRASLSSPSGSARPPPPLPPTPPPFSAAPFTLASLKVSVSSSSVYNQTSGATTDLPQISGASLTDARLGNLSASGTRLSSYPPPLVPPLVFSRPASIPVSIYGSTTTQQQGENPSNTIQNPPIPQLSIQSIQSFAQLQPLQPPQLPRPPQPPQHLRPPVQPSQQPEQGVSLLQSPIQLPVQPLQMLQQPQVSPLHVYYQQQQQENFPHVQQQQQVEHGQHQVLRQQGDSSSQLEQDSGMSLQQYFSSPEAIQSLLCDRDKLCQLLEQHPKLMQMLQERLGQL</sequence>
<dbReference type="PANTHER" id="PTHR23185">
    <property type="entry name" value="PROTEIN VIRILIZER HOMOLOG"/>
    <property type="match status" value="1"/>
</dbReference>
<name>A0ABY9BDR2_VITVI</name>
<feature type="compositionally biased region" description="Polar residues" evidence="6">
    <location>
        <begin position="1899"/>
        <end position="1910"/>
    </location>
</feature>
<feature type="compositionally biased region" description="Low complexity" evidence="6">
    <location>
        <begin position="1566"/>
        <end position="1578"/>
    </location>
</feature>
<evidence type="ECO:0000259" key="7">
    <source>
        <dbReference type="Pfam" id="PF15912"/>
    </source>
</evidence>
<feature type="region of interest" description="Disordered" evidence="6">
    <location>
        <begin position="2052"/>
        <end position="2071"/>
    </location>
</feature>
<evidence type="ECO:0000256" key="1">
    <source>
        <dbReference type="ARBA" id="ARBA00004123"/>
    </source>
</evidence>
<evidence type="ECO:0000256" key="6">
    <source>
        <dbReference type="SAM" id="MobiDB-lite"/>
    </source>
</evidence>
<feature type="domain" description="Virilizer N-terminal" evidence="7">
    <location>
        <begin position="8"/>
        <end position="121"/>
    </location>
</feature>
<dbReference type="Proteomes" id="UP001227230">
    <property type="component" value="Chromosome 1"/>
</dbReference>
<feature type="region of interest" description="Disordered" evidence="6">
    <location>
        <begin position="2153"/>
        <end position="2187"/>
    </location>
</feature>
<comment type="subcellular location">
    <subcellularLocation>
        <location evidence="1">Nucleus</location>
    </subcellularLocation>
</comment>
<reference evidence="8 9" key="1">
    <citation type="journal article" date="2023" name="Hortic Res">
        <title>The complete reference genome for grapevine (Vitis vinifera L.) genetics and breeding.</title>
        <authorList>
            <person name="Shi X."/>
            <person name="Cao S."/>
            <person name="Wang X."/>
            <person name="Huang S."/>
            <person name="Wang Y."/>
            <person name="Liu Z."/>
            <person name="Liu W."/>
            <person name="Leng X."/>
            <person name="Peng Y."/>
            <person name="Wang N."/>
            <person name="Wang Y."/>
            <person name="Ma Z."/>
            <person name="Xu X."/>
            <person name="Zhang F."/>
            <person name="Xue H."/>
            <person name="Zhong H."/>
            <person name="Wang Y."/>
            <person name="Zhang K."/>
            <person name="Velt A."/>
            <person name="Avia K."/>
            <person name="Holtgrawe D."/>
            <person name="Grimplet J."/>
            <person name="Matus J.T."/>
            <person name="Ware D."/>
            <person name="Wu X."/>
            <person name="Wang H."/>
            <person name="Liu C."/>
            <person name="Fang Y."/>
            <person name="Rustenholz C."/>
            <person name="Cheng Z."/>
            <person name="Xiao H."/>
            <person name="Zhou Y."/>
        </authorList>
    </citation>
    <scope>NUCLEOTIDE SEQUENCE [LARGE SCALE GENOMIC DNA]</scope>
    <source>
        <strain evidence="9">cv. Pinot noir / PN40024</strain>
        <tissue evidence="8">Leaf</tissue>
    </source>
</reference>
<dbReference type="InterPro" id="IPR031801">
    <property type="entry name" value="VIR_N"/>
</dbReference>
<feature type="region of interest" description="Disordered" evidence="6">
    <location>
        <begin position="1937"/>
        <end position="1973"/>
    </location>
</feature>
<feature type="compositionally biased region" description="Polar residues" evidence="6">
    <location>
        <begin position="1757"/>
        <end position="1769"/>
    </location>
</feature>
<protein>
    <recommendedName>
        <fullName evidence="7">Virilizer N-terminal domain-containing protein</fullName>
    </recommendedName>
</protein>
<evidence type="ECO:0000313" key="9">
    <source>
        <dbReference type="Proteomes" id="UP001227230"/>
    </source>
</evidence>
<evidence type="ECO:0000256" key="3">
    <source>
        <dbReference type="ARBA" id="ARBA00022664"/>
    </source>
</evidence>
<dbReference type="Pfam" id="PF15912">
    <property type="entry name" value="VIR_N"/>
    <property type="match status" value="1"/>
</dbReference>
<feature type="compositionally biased region" description="Low complexity" evidence="6">
    <location>
        <begin position="1949"/>
        <end position="1960"/>
    </location>
</feature>
<comment type="similarity">
    <text evidence="2">Belongs to the vir family.</text>
</comment>
<feature type="compositionally biased region" description="Pro residues" evidence="6">
    <location>
        <begin position="2088"/>
        <end position="2108"/>
    </location>
</feature>
<dbReference type="InterPro" id="IPR026736">
    <property type="entry name" value="Virilizer"/>
</dbReference>
<accession>A0ABY9BDR2</accession>
<feature type="compositionally biased region" description="Low complexity" evidence="6">
    <location>
        <begin position="2153"/>
        <end position="2170"/>
    </location>
</feature>
<evidence type="ECO:0000256" key="5">
    <source>
        <dbReference type="ARBA" id="ARBA00023242"/>
    </source>
</evidence>
<feature type="region of interest" description="Disordered" evidence="6">
    <location>
        <begin position="1724"/>
        <end position="1743"/>
    </location>
</feature>
<keyword evidence="5" id="KW-0539">Nucleus</keyword>
<keyword evidence="3" id="KW-0507">mRNA processing</keyword>
<dbReference type="PANTHER" id="PTHR23185:SF0">
    <property type="entry name" value="PROTEIN VIRILIZER HOMOLOG"/>
    <property type="match status" value="1"/>
</dbReference>
<evidence type="ECO:0000256" key="2">
    <source>
        <dbReference type="ARBA" id="ARBA00008371"/>
    </source>
</evidence>